<dbReference type="Pfam" id="PF15151">
    <property type="entry name" value="RGCC"/>
    <property type="match status" value="1"/>
</dbReference>
<gene>
    <name evidence="2" type="primary">RGCC</name>
    <name evidence="2" type="ORF">EYF80_010763</name>
</gene>
<dbReference type="AlphaFoldDB" id="A0A4Z2INQ8"/>
<dbReference type="GO" id="GO:0051726">
    <property type="term" value="P:regulation of cell cycle"/>
    <property type="evidence" value="ECO:0007669"/>
    <property type="project" value="InterPro"/>
</dbReference>
<feature type="region of interest" description="Disordered" evidence="1">
    <location>
        <begin position="49"/>
        <end position="80"/>
    </location>
</feature>
<dbReference type="OrthoDB" id="9887289at2759"/>
<dbReference type="PANTHER" id="PTHR32193:SF3">
    <property type="entry name" value="REGULATOR OF CELL CYCLE RGCC"/>
    <property type="match status" value="1"/>
</dbReference>
<accession>A0A4Z2INQ8</accession>
<evidence type="ECO:0000313" key="3">
    <source>
        <dbReference type="Proteomes" id="UP000314294"/>
    </source>
</evidence>
<reference evidence="2 3" key="1">
    <citation type="submission" date="2019-03" db="EMBL/GenBank/DDBJ databases">
        <title>First draft genome of Liparis tanakae, snailfish: a comprehensive survey of snailfish specific genes.</title>
        <authorList>
            <person name="Kim W."/>
            <person name="Song I."/>
            <person name="Jeong J.-H."/>
            <person name="Kim D."/>
            <person name="Kim S."/>
            <person name="Ryu S."/>
            <person name="Song J.Y."/>
            <person name="Lee S.K."/>
        </authorList>
    </citation>
    <scope>NUCLEOTIDE SEQUENCE [LARGE SCALE GENOMIC DNA]</scope>
    <source>
        <tissue evidence="2">Muscle</tissue>
    </source>
</reference>
<dbReference type="Proteomes" id="UP000314294">
    <property type="component" value="Unassembled WGS sequence"/>
</dbReference>
<comment type="caution">
    <text evidence="2">The sequence shown here is derived from an EMBL/GenBank/DDBJ whole genome shotgun (WGS) entry which is preliminary data.</text>
</comment>
<proteinExistence type="predicted"/>
<dbReference type="EMBL" id="SRLO01000068">
    <property type="protein sequence ID" value="TNN79084.1"/>
    <property type="molecule type" value="Genomic_DNA"/>
</dbReference>
<organism evidence="2 3">
    <name type="scientific">Liparis tanakae</name>
    <name type="common">Tanaka's snailfish</name>
    <dbReference type="NCBI Taxonomy" id="230148"/>
    <lineage>
        <taxon>Eukaryota</taxon>
        <taxon>Metazoa</taxon>
        <taxon>Chordata</taxon>
        <taxon>Craniata</taxon>
        <taxon>Vertebrata</taxon>
        <taxon>Euteleostomi</taxon>
        <taxon>Actinopterygii</taxon>
        <taxon>Neopterygii</taxon>
        <taxon>Teleostei</taxon>
        <taxon>Neoteleostei</taxon>
        <taxon>Acanthomorphata</taxon>
        <taxon>Eupercaria</taxon>
        <taxon>Perciformes</taxon>
        <taxon>Cottioidei</taxon>
        <taxon>Cottales</taxon>
        <taxon>Liparidae</taxon>
        <taxon>Liparis</taxon>
    </lineage>
</organism>
<evidence type="ECO:0000256" key="1">
    <source>
        <dbReference type="SAM" id="MobiDB-lite"/>
    </source>
</evidence>
<dbReference type="InterPro" id="IPR029252">
    <property type="entry name" value="RGCC"/>
</dbReference>
<sequence length="109" mass="12371">MKSPKLKPQARFVHEEDLDDVLCEFDAVMEDFTSPVEKRHFRYDEHLKTMKRRSSASVSDSGISDSEKNHPTGYSWTSRRLHRGVGSSHALLKLTRPPAPGHLAHGPHL</sequence>
<evidence type="ECO:0000313" key="2">
    <source>
        <dbReference type="EMBL" id="TNN79084.1"/>
    </source>
</evidence>
<protein>
    <submittedName>
        <fullName evidence="2">Regulator of cell cycle RGCC</fullName>
    </submittedName>
</protein>
<keyword evidence="3" id="KW-1185">Reference proteome</keyword>
<feature type="compositionally biased region" description="Low complexity" evidence="1">
    <location>
        <begin position="55"/>
        <end position="64"/>
    </location>
</feature>
<name>A0A4Z2INQ8_9TELE</name>
<dbReference type="PANTHER" id="PTHR32193">
    <property type="entry name" value="REGULATOR OF CELL CYCLE RGCC"/>
    <property type="match status" value="1"/>
</dbReference>